<feature type="compositionally biased region" description="Low complexity" evidence="1">
    <location>
        <begin position="616"/>
        <end position="628"/>
    </location>
</feature>
<feature type="compositionally biased region" description="Low complexity" evidence="1">
    <location>
        <begin position="455"/>
        <end position="467"/>
    </location>
</feature>
<gene>
    <name evidence="3" type="ORF">GSONMT00049139001</name>
</gene>
<feature type="region of interest" description="Disordered" evidence="1">
    <location>
        <begin position="391"/>
        <end position="479"/>
    </location>
</feature>
<feature type="compositionally biased region" description="Polar residues" evidence="1">
    <location>
        <begin position="430"/>
        <end position="443"/>
    </location>
</feature>
<feature type="compositionally biased region" description="Pro residues" evidence="1">
    <location>
        <begin position="565"/>
        <end position="587"/>
    </location>
</feature>
<dbReference type="InterPro" id="IPR051144">
    <property type="entry name" value="Formin_homology_domain"/>
</dbReference>
<keyword evidence="2" id="KW-1133">Transmembrane helix</keyword>
<evidence type="ECO:0000313" key="3">
    <source>
        <dbReference type="EMBL" id="CDQ88051.1"/>
    </source>
</evidence>
<feature type="compositionally biased region" description="Pro residues" evidence="1">
    <location>
        <begin position="538"/>
        <end position="551"/>
    </location>
</feature>
<proteinExistence type="predicted"/>
<dbReference type="PANTHER" id="PTHR45733">
    <property type="entry name" value="FORMIN-J"/>
    <property type="match status" value="1"/>
</dbReference>
<keyword evidence="2" id="KW-0812">Transmembrane</keyword>
<keyword evidence="2" id="KW-0472">Membrane</keyword>
<reference evidence="3" key="2">
    <citation type="submission" date="2014-03" db="EMBL/GenBank/DDBJ databases">
        <authorList>
            <person name="Genoscope - CEA"/>
        </authorList>
    </citation>
    <scope>NUCLEOTIDE SEQUENCE</scope>
</reference>
<feature type="transmembrane region" description="Helical" evidence="2">
    <location>
        <begin position="293"/>
        <end position="311"/>
    </location>
</feature>
<evidence type="ECO:0000256" key="1">
    <source>
        <dbReference type="SAM" id="MobiDB-lite"/>
    </source>
</evidence>
<feature type="compositionally biased region" description="Low complexity" evidence="1">
    <location>
        <begin position="405"/>
        <end position="416"/>
    </location>
</feature>
<feature type="compositionally biased region" description="Low complexity" evidence="1">
    <location>
        <begin position="588"/>
        <end position="601"/>
    </location>
</feature>
<dbReference type="Proteomes" id="UP000193380">
    <property type="component" value="Unassembled WGS sequence"/>
</dbReference>
<feature type="compositionally biased region" description="Polar residues" evidence="1">
    <location>
        <begin position="37"/>
        <end position="51"/>
    </location>
</feature>
<organism evidence="3 4">
    <name type="scientific">Oncorhynchus mykiss</name>
    <name type="common">Rainbow trout</name>
    <name type="synonym">Salmo gairdneri</name>
    <dbReference type="NCBI Taxonomy" id="8022"/>
    <lineage>
        <taxon>Eukaryota</taxon>
        <taxon>Metazoa</taxon>
        <taxon>Chordata</taxon>
        <taxon>Craniata</taxon>
        <taxon>Vertebrata</taxon>
        <taxon>Euteleostomi</taxon>
        <taxon>Actinopterygii</taxon>
        <taxon>Neopterygii</taxon>
        <taxon>Teleostei</taxon>
        <taxon>Protacanthopterygii</taxon>
        <taxon>Salmoniformes</taxon>
        <taxon>Salmonidae</taxon>
        <taxon>Salmoninae</taxon>
        <taxon>Oncorhynchus</taxon>
    </lineage>
</organism>
<dbReference type="AlphaFoldDB" id="A0A060Y8H3"/>
<sequence length="683" mass="73614">MKRTEAAHDWSSLSTSSIRSGSSSGSGSASLPESQSNHSGQSDSGVDTASCHGRSQSVVSSIFSEAWKRGTQMEENTRVMKIATEAYKWHPNEYMAAVKNGQLLSARAYHGFWCMFSIEATSKSRLPFARSSKNNSSIKTVHCAPANLPSMCKWLKPLSHQRKHQSDAWPRSYKVNKTKCGLAPKTTTNAPFEIILSGCITAWRLHHLMSQEGLKDHQVSITRRLPPCYSTLHLRGCCPMHIDMASLVTFTGTLVTSIMFTYCILVNMPSYSTIAVYIYNILSYVLYKYTKYSIHILSIMSIHLITYIFILRTLTLLTTSHTWATHTQTGERCFARSDDLSEIGESFCLRSSRSNKLSIIKYFIWTGGGTSPALPLLLHLPLPSLAHPPPPPLPPGNLCSPLKRSPSGSSTPFTGSSGWGGRKPPPATPQKASSIKSNSSAEYQESRRNLLSKFAPHSPSKDPSSSPAGPPAPPKPGKLNLANLALQAKVGQVGQQRQSTADFPSLPAECAVAYFPPPPLPSDGHVGAPKVAVVNPQPKVPPAPPGPPPPATINSSWGKGSLKKAPPPMLQRNQPSPPPKLPLPTSPPKGNGNNGAPQPGNFMDDLNRTLKRKSVSRQGSLSSSRLSGPKLEPAAGTMDDMELALPPPPPELLSGGNISGYATLRRGPPPAPPKRGGNTKLTH</sequence>
<feature type="compositionally biased region" description="Low complexity" evidence="1">
    <location>
        <begin position="528"/>
        <end position="537"/>
    </location>
</feature>
<feature type="compositionally biased region" description="Low complexity" evidence="1">
    <location>
        <begin position="11"/>
        <end position="36"/>
    </location>
</feature>
<dbReference type="STRING" id="8022.A0A060Y8H3"/>
<evidence type="ECO:0000256" key="2">
    <source>
        <dbReference type="SAM" id="Phobius"/>
    </source>
</evidence>
<dbReference type="EMBL" id="FR908326">
    <property type="protein sequence ID" value="CDQ88051.1"/>
    <property type="molecule type" value="Genomic_DNA"/>
</dbReference>
<protein>
    <submittedName>
        <fullName evidence="3">Uncharacterized protein</fullName>
    </submittedName>
</protein>
<dbReference type="PANTHER" id="PTHR45733:SF8">
    <property type="entry name" value="FORMIN-J"/>
    <property type="match status" value="1"/>
</dbReference>
<evidence type="ECO:0000313" key="4">
    <source>
        <dbReference type="Proteomes" id="UP000193380"/>
    </source>
</evidence>
<feature type="transmembrane region" description="Helical" evidence="2">
    <location>
        <begin position="244"/>
        <end position="264"/>
    </location>
</feature>
<feature type="region of interest" description="Disordered" evidence="1">
    <location>
        <begin position="513"/>
        <end position="683"/>
    </location>
</feature>
<reference evidence="3" key="1">
    <citation type="journal article" date="2014" name="Nat. Commun.">
        <title>The rainbow trout genome provides novel insights into evolution after whole-genome duplication in vertebrates.</title>
        <authorList>
            <person name="Berthelot C."/>
            <person name="Brunet F."/>
            <person name="Chalopin D."/>
            <person name="Juanchich A."/>
            <person name="Bernard M."/>
            <person name="Noel B."/>
            <person name="Bento P."/>
            <person name="Da Silva C."/>
            <person name="Labadie K."/>
            <person name="Alberti A."/>
            <person name="Aury J.M."/>
            <person name="Louis A."/>
            <person name="Dehais P."/>
            <person name="Bardou P."/>
            <person name="Montfort J."/>
            <person name="Klopp C."/>
            <person name="Cabau C."/>
            <person name="Gaspin C."/>
            <person name="Thorgaard G.H."/>
            <person name="Boussaha M."/>
            <person name="Quillet E."/>
            <person name="Guyomard R."/>
            <person name="Galiana D."/>
            <person name="Bobe J."/>
            <person name="Volff J.N."/>
            <person name="Genet C."/>
            <person name="Wincker P."/>
            <person name="Jaillon O."/>
            <person name="Roest Crollius H."/>
            <person name="Guiguen Y."/>
        </authorList>
    </citation>
    <scope>NUCLEOTIDE SEQUENCE [LARGE SCALE GENOMIC DNA]</scope>
</reference>
<feature type="region of interest" description="Disordered" evidence="1">
    <location>
        <begin position="1"/>
        <end position="51"/>
    </location>
</feature>
<name>A0A060Y8H3_ONCMY</name>
<accession>A0A060Y8H3</accession>
<feature type="transmembrane region" description="Helical" evidence="2">
    <location>
        <begin position="271"/>
        <end position="287"/>
    </location>
</feature>
<dbReference type="PaxDb" id="8022-A0A060Y8H3"/>